<dbReference type="Pfam" id="PF02311">
    <property type="entry name" value="AraC_binding"/>
    <property type="match status" value="1"/>
</dbReference>
<organism evidence="5 6">
    <name type="scientific">Candidatus Uhrbacteria bacterium GW2011_GWF2_39_13</name>
    <dbReference type="NCBI Taxonomy" id="1618995"/>
    <lineage>
        <taxon>Bacteria</taxon>
        <taxon>Candidatus Uhriibacteriota</taxon>
    </lineage>
</organism>
<dbReference type="InterPro" id="IPR003313">
    <property type="entry name" value="AraC-bd"/>
</dbReference>
<evidence type="ECO:0000256" key="2">
    <source>
        <dbReference type="ARBA" id="ARBA00023125"/>
    </source>
</evidence>
<dbReference type="InterPro" id="IPR018062">
    <property type="entry name" value="HTH_AraC-typ_CS"/>
</dbReference>
<dbReference type="GO" id="GO:0003700">
    <property type="term" value="F:DNA-binding transcription factor activity"/>
    <property type="evidence" value="ECO:0007669"/>
    <property type="project" value="InterPro"/>
</dbReference>
<sequence length="277" mass="31994">MAIPNFQIPKFSRLLPDKLWTGGLSFPRSEKLTVLFVDRYRFPRIDKKMTSHTFWELTCTLGGKGSIITEETIPIKENTTVLVPPNTSHKELSDHNLDTIWIGFYCDKLLDGIFPSISWVEDESITDLVKRLWLNAERNSEGSGIEIDALFTILLNRYYQVVNQRGVTNLKEKIDMAIKLFNEHYQDNITIADIAQKCGLSEGYFYNSFHKIVGMTPQAYLASIRIRCASNMILRTSMTLREIANACGYNDVFYFSRIFKKNFGVSPKFYRKNKEQP</sequence>
<keyword evidence="2" id="KW-0238">DNA-binding</keyword>
<dbReference type="PROSITE" id="PS01124">
    <property type="entry name" value="HTH_ARAC_FAMILY_2"/>
    <property type="match status" value="1"/>
</dbReference>
<gene>
    <name evidence="5" type="ORF">UT30_C0031G0005</name>
</gene>
<evidence type="ECO:0000256" key="1">
    <source>
        <dbReference type="ARBA" id="ARBA00023015"/>
    </source>
</evidence>
<evidence type="ECO:0000313" key="5">
    <source>
        <dbReference type="EMBL" id="KKR03359.1"/>
    </source>
</evidence>
<dbReference type="PROSITE" id="PS00041">
    <property type="entry name" value="HTH_ARAC_FAMILY_1"/>
    <property type="match status" value="1"/>
</dbReference>
<dbReference type="SUPFAM" id="SSF51215">
    <property type="entry name" value="Regulatory protein AraC"/>
    <property type="match status" value="1"/>
</dbReference>
<keyword evidence="1" id="KW-0805">Transcription regulation</keyword>
<evidence type="ECO:0000259" key="4">
    <source>
        <dbReference type="PROSITE" id="PS01124"/>
    </source>
</evidence>
<dbReference type="SMART" id="SM00342">
    <property type="entry name" value="HTH_ARAC"/>
    <property type="match status" value="1"/>
</dbReference>
<dbReference type="SUPFAM" id="SSF46689">
    <property type="entry name" value="Homeodomain-like"/>
    <property type="match status" value="2"/>
</dbReference>
<dbReference type="PANTHER" id="PTHR43280">
    <property type="entry name" value="ARAC-FAMILY TRANSCRIPTIONAL REGULATOR"/>
    <property type="match status" value="1"/>
</dbReference>
<dbReference type="GO" id="GO:0043565">
    <property type="term" value="F:sequence-specific DNA binding"/>
    <property type="evidence" value="ECO:0007669"/>
    <property type="project" value="InterPro"/>
</dbReference>
<dbReference type="InterPro" id="IPR018060">
    <property type="entry name" value="HTH_AraC"/>
</dbReference>
<dbReference type="InterPro" id="IPR009057">
    <property type="entry name" value="Homeodomain-like_sf"/>
</dbReference>
<reference evidence="5 6" key="1">
    <citation type="journal article" date="2015" name="Nature">
        <title>rRNA introns, odd ribosomes, and small enigmatic genomes across a large radiation of phyla.</title>
        <authorList>
            <person name="Brown C.T."/>
            <person name="Hug L.A."/>
            <person name="Thomas B.C."/>
            <person name="Sharon I."/>
            <person name="Castelle C.J."/>
            <person name="Singh A."/>
            <person name="Wilkins M.J."/>
            <person name="Williams K.H."/>
            <person name="Banfield J.F."/>
        </authorList>
    </citation>
    <scope>NUCLEOTIDE SEQUENCE [LARGE SCALE GENOMIC DNA]</scope>
</reference>
<keyword evidence="3" id="KW-0804">Transcription</keyword>
<dbReference type="Gene3D" id="1.10.10.60">
    <property type="entry name" value="Homeodomain-like"/>
    <property type="match status" value="2"/>
</dbReference>
<evidence type="ECO:0000256" key="3">
    <source>
        <dbReference type="ARBA" id="ARBA00023163"/>
    </source>
</evidence>
<dbReference type="PRINTS" id="PR00032">
    <property type="entry name" value="HTHARAC"/>
</dbReference>
<proteinExistence type="predicted"/>
<dbReference type="PANTHER" id="PTHR43280:SF2">
    <property type="entry name" value="HTH-TYPE TRANSCRIPTIONAL REGULATOR EXSA"/>
    <property type="match status" value="1"/>
</dbReference>
<name>A0A0G0MH35_9BACT</name>
<protein>
    <submittedName>
        <fullName evidence="5">Transcriptional regulator, AraC family</fullName>
    </submittedName>
</protein>
<dbReference type="InterPro" id="IPR020449">
    <property type="entry name" value="Tscrpt_reg_AraC-type_HTH"/>
</dbReference>
<dbReference type="Pfam" id="PF12833">
    <property type="entry name" value="HTH_18"/>
    <property type="match status" value="1"/>
</dbReference>
<dbReference type="AlphaFoldDB" id="A0A0G0MH35"/>
<accession>A0A0G0MH35</accession>
<dbReference type="Proteomes" id="UP000033935">
    <property type="component" value="Unassembled WGS sequence"/>
</dbReference>
<dbReference type="EMBL" id="LBWG01000031">
    <property type="protein sequence ID" value="KKR03359.1"/>
    <property type="molecule type" value="Genomic_DNA"/>
</dbReference>
<feature type="domain" description="HTH araC/xylS-type" evidence="4">
    <location>
        <begin position="175"/>
        <end position="273"/>
    </location>
</feature>
<comment type="caution">
    <text evidence="5">The sequence shown here is derived from an EMBL/GenBank/DDBJ whole genome shotgun (WGS) entry which is preliminary data.</text>
</comment>
<evidence type="ECO:0000313" key="6">
    <source>
        <dbReference type="Proteomes" id="UP000033935"/>
    </source>
</evidence>
<dbReference type="InterPro" id="IPR037923">
    <property type="entry name" value="HTH-like"/>
</dbReference>